<dbReference type="InterPro" id="IPR029016">
    <property type="entry name" value="GAF-like_dom_sf"/>
</dbReference>
<dbReference type="InterPro" id="IPR039420">
    <property type="entry name" value="WalR-like"/>
</dbReference>
<evidence type="ECO:0000256" key="1">
    <source>
        <dbReference type="ARBA" id="ARBA00023015"/>
    </source>
</evidence>
<dbReference type="AlphaFoldDB" id="A0A6J7C206"/>
<dbReference type="SUPFAM" id="SSF46894">
    <property type="entry name" value="C-terminal effector domain of the bipartite response regulators"/>
    <property type="match status" value="1"/>
</dbReference>
<dbReference type="SUPFAM" id="SSF55781">
    <property type="entry name" value="GAF domain-like"/>
    <property type="match status" value="1"/>
</dbReference>
<keyword evidence="2" id="KW-0238">DNA-binding</keyword>
<evidence type="ECO:0000256" key="2">
    <source>
        <dbReference type="ARBA" id="ARBA00023125"/>
    </source>
</evidence>
<dbReference type="CDD" id="cd06170">
    <property type="entry name" value="LuxR_C_like"/>
    <property type="match status" value="1"/>
</dbReference>
<dbReference type="InterPro" id="IPR000792">
    <property type="entry name" value="Tscrpt_reg_LuxR_C"/>
</dbReference>
<accession>A0A6J7C206</accession>
<dbReference type="EMBL" id="CAFBIZ010000132">
    <property type="protein sequence ID" value="CAB4850678.1"/>
    <property type="molecule type" value="Genomic_DNA"/>
</dbReference>
<dbReference type="SMART" id="SM00421">
    <property type="entry name" value="HTH_LUXR"/>
    <property type="match status" value="1"/>
</dbReference>
<feature type="domain" description="HTH luxR-type" evidence="4">
    <location>
        <begin position="183"/>
        <end position="248"/>
    </location>
</feature>
<dbReference type="InterPro" id="IPR016032">
    <property type="entry name" value="Sig_transdc_resp-reg_C-effctor"/>
</dbReference>
<evidence type="ECO:0000259" key="4">
    <source>
        <dbReference type="PROSITE" id="PS50043"/>
    </source>
</evidence>
<dbReference type="GO" id="GO:0006355">
    <property type="term" value="P:regulation of DNA-templated transcription"/>
    <property type="evidence" value="ECO:0007669"/>
    <property type="project" value="InterPro"/>
</dbReference>
<gene>
    <name evidence="5" type="ORF">UFOPK3268_01051</name>
</gene>
<proteinExistence type="predicted"/>
<dbReference type="GO" id="GO:0003677">
    <property type="term" value="F:DNA binding"/>
    <property type="evidence" value="ECO:0007669"/>
    <property type="project" value="UniProtKB-KW"/>
</dbReference>
<dbReference type="Gene3D" id="3.30.450.40">
    <property type="match status" value="1"/>
</dbReference>
<dbReference type="InterPro" id="IPR036388">
    <property type="entry name" value="WH-like_DNA-bd_sf"/>
</dbReference>
<reference evidence="5" key="1">
    <citation type="submission" date="2020-05" db="EMBL/GenBank/DDBJ databases">
        <authorList>
            <person name="Chiriac C."/>
            <person name="Salcher M."/>
            <person name="Ghai R."/>
            <person name="Kavagutti S V."/>
        </authorList>
    </citation>
    <scope>NUCLEOTIDE SEQUENCE</scope>
</reference>
<dbReference type="PANTHER" id="PTHR43214">
    <property type="entry name" value="TWO-COMPONENT RESPONSE REGULATOR"/>
    <property type="match status" value="1"/>
</dbReference>
<protein>
    <submittedName>
        <fullName evidence="5">Unannotated protein</fullName>
    </submittedName>
</protein>
<keyword evidence="3" id="KW-0804">Transcription</keyword>
<name>A0A6J7C206_9ZZZZ</name>
<evidence type="ECO:0000256" key="3">
    <source>
        <dbReference type="ARBA" id="ARBA00023163"/>
    </source>
</evidence>
<keyword evidence="1" id="KW-0805">Transcription regulation</keyword>
<dbReference type="Pfam" id="PF00196">
    <property type="entry name" value="GerE"/>
    <property type="match status" value="1"/>
</dbReference>
<evidence type="ECO:0000313" key="5">
    <source>
        <dbReference type="EMBL" id="CAB4850678.1"/>
    </source>
</evidence>
<dbReference type="Gene3D" id="1.10.10.10">
    <property type="entry name" value="Winged helix-like DNA-binding domain superfamily/Winged helix DNA-binding domain"/>
    <property type="match status" value="1"/>
</dbReference>
<sequence>MDSVRGLSTFLTYLASHPSPDQALAACLRGPLASFDTEFGSIHLPDDERTLVMVGMCGMSAAEADRYRTIPLGVDIPLSRSYLNVELIQAQPTDLALEFPTLVALDSEILDGLEVRGHGGTLFIVPIIRGGYPVGTLGFKCRGVVTLSPWQVQVLLALGAALALWLADPESKIDMPRMTRWDSADEAWSLTPRQSSILLLAAAGKSGPAIAGALGFSLSTIKQEMHRITRGLRVESRDQAIAKADKLGLLTGSHERPSQVRAARNALREHTTFAPADEYSVS</sequence>
<organism evidence="5">
    <name type="scientific">freshwater metagenome</name>
    <dbReference type="NCBI Taxonomy" id="449393"/>
    <lineage>
        <taxon>unclassified sequences</taxon>
        <taxon>metagenomes</taxon>
        <taxon>ecological metagenomes</taxon>
    </lineage>
</organism>
<dbReference type="PRINTS" id="PR00038">
    <property type="entry name" value="HTHLUXR"/>
</dbReference>
<dbReference type="PROSITE" id="PS50043">
    <property type="entry name" value="HTH_LUXR_2"/>
    <property type="match status" value="1"/>
</dbReference>